<feature type="domain" description="G-patch" evidence="11">
    <location>
        <begin position="186"/>
        <end position="226"/>
    </location>
</feature>
<evidence type="ECO:0000256" key="6">
    <source>
        <dbReference type="ARBA" id="ARBA00065586"/>
    </source>
</evidence>
<dbReference type="GO" id="GO:0005654">
    <property type="term" value="C:nucleoplasm"/>
    <property type="evidence" value="ECO:0007669"/>
    <property type="project" value="UniProtKB-UniRule"/>
</dbReference>
<accession>A0A1J1HYJ5</accession>
<dbReference type="AlphaFoldDB" id="A0A1J1HYJ5"/>
<protein>
    <recommendedName>
        <fullName evidence="7 8">Splicing factor 45</fullName>
    </recommendedName>
    <alternativeName>
        <fullName evidence="8">RNA-binding motif protein 17</fullName>
    </alternativeName>
</protein>
<dbReference type="SMART" id="SM00443">
    <property type="entry name" value="G_patch"/>
    <property type="match status" value="1"/>
</dbReference>
<dbReference type="Pfam" id="PF01585">
    <property type="entry name" value="G-patch"/>
    <property type="match status" value="1"/>
</dbReference>
<dbReference type="GO" id="GO:0071011">
    <property type="term" value="C:precatalytic spliceosome"/>
    <property type="evidence" value="ECO:0007669"/>
    <property type="project" value="TreeGrafter"/>
</dbReference>
<dbReference type="InterPro" id="IPR012677">
    <property type="entry name" value="Nucleotide-bd_a/b_plait_sf"/>
</dbReference>
<evidence type="ECO:0000256" key="9">
    <source>
        <dbReference type="SAM" id="MobiDB-lite"/>
    </source>
</evidence>
<dbReference type="GO" id="GO:0045292">
    <property type="term" value="P:mRNA cis splicing, via spliceosome"/>
    <property type="evidence" value="ECO:0007669"/>
    <property type="project" value="UniProtKB-UniRule"/>
</dbReference>
<dbReference type="EMBL" id="CVRI01000037">
    <property type="protein sequence ID" value="CRK93176.1"/>
    <property type="molecule type" value="Genomic_DNA"/>
</dbReference>
<dbReference type="Pfam" id="PF00076">
    <property type="entry name" value="RRM_1"/>
    <property type="match status" value="1"/>
</dbReference>
<dbReference type="PROSITE" id="PS50102">
    <property type="entry name" value="RRM"/>
    <property type="match status" value="1"/>
</dbReference>
<comment type="subcellular location">
    <subcellularLocation>
        <location evidence="1 8">Nucleus</location>
    </subcellularLocation>
</comment>
<comment type="subunit">
    <text evidence="6">Binds SXL. Associates with the spliceosome. Interacts with SF3B1, SF1 and U2AF2.</text>
</comment>
<feature type="compositionally biased region" description="Basic and acidic residues" evidence="9">
    <location>
        <begin position="110"/>
        <end position="120"/>
    </location>
</feature>
<keyword evidence="4 8" id="KW-0508">mRNA splicing</keyword>
<dbReference type="GO" id="GO:0000380">
    <property type="term" value="P:alternative mRNA splicing, via spliceosome"/>
    <property type="evidence" value="ECO:0007669"/>
    <property type="project" value="TreeGrafter"/>
</dbReference>
<dbReference type="FunFam" id="3.30.70.330:FF:000079">
    <property type="entry name" value="Putative splicing factor 45"/>
    <property type="match status" value="1"/>
</dbReference>
<dbReference type="PANTHER" id="PTHR13288:SF8">
    <property type="entry name" value="SPLICING FACTOR 45"/>
    <property type="match status" value="1"/>
</dbReference>
<dbReference type="OrthoDB" id="5411533at2759"/>
<dbReference type="Gene3D" id="3.30.70.330">
    <property type="match status" value="1"/>
</dbReference>
<reference evidence="12 13" key="1">
    <citation type="submission" date="2015-04" db="EMBL/GenBank/DDBJ databases">
        <authorList>
            <person name="Syromyatnikov M.Y."/>
            <person name="Popov V.N."/>
        </authorList>
    </citation>
    <scope>NUCLEOTIDE SEQUENCE [LARGE SCALE GENOMIC DNA]</scope>
</reference>
<dbReference type="InterPro" id="IPR000467">
    <property type="entry name" value="G_patch_dom"/>
</dbReference>
<dbReference type="PANTHER" id="PTHR13288">
    <property type="entry name" value="SPLICING FACTOR 45 SPF45"/>
    <property type="match status" value="1"/>
</dbReference>
<keyword evidence="13" id="KW-1185">Reference proteome</keyword>
<evidence type="ECO:0000259" key="11">
    <source>
        <dbReference type="PROSITE" id="PS50174"/>
    </source>
</evidence>
<dbReference type="Proteomes" id="UP000183832">
    <property type="component" value="Unassembled WGS sequence"/>
</dbReference>
<sequence>MSLYDDLDTKQIPDWSSGINKLMPQPQLSLKNKLQPPKKQLLTPVVSLKPKVLEENKIKEPTKPKIIQHQPIAPIIQTSTAINEWEEFLSIEDEYNPAVPNEYEKIVKERRERNKKEDNRKRHRSPSPTFKKSGFGGRHQSSDDEDNFRPSIGSNRIGTAIAPPKSLQESSPIVDAKIPNINSYGASAVAAKIMAKYGFKDGQGLGKQEQGISMALQVEKTSKRGGRIIHEKEIAIPNLPVPEMSAPLTTAPAPPPEQSITEMMKAPSKVIMLRNMVGPGEVDDELEPEVKEECNRKYGEVVTVHICEMPNVTPEETVRIFVEFTRIESAIKALVDLNGRFFGGRQVKCVFYSSEKYENFIFDD</sequence>
<dbReference type="InterPro" id="IPR000504">
    <property type="entry name" value="RRM_dom"/>
</dbReference>
<evidence type="ECO:0000256" key="8">
    <source>
        <dbReference type="PIRNR" id="PIRNR031066"/>
    </source>
</evidence>
<dbReference type="SUPFAM" id="SSF54928">
    <property type="entry name" value="RNA-binding domain, RBD"/>
    <property type="match status" value="1"/>
</dbReference>
<evidence type="ECO:0000256" key="5">
    <source>
        <dbReference type="ARBA" id="ARBA00023242"/>
    </source>
</evidence>
<keyword evidence="2 8" id="KW-0507">mRNA processing</keyword>
<dbReference type="CDD" id="cd12647">
    <property type="entry name" value="RRM_UHM_SPF45"/>
    <property type="match status" value="1"/>
</dbReference>
<feature type="domain" description="RRM" evidence="10">
    <location>
        <begin position="269"/>
        <end position="354"/>
    </location>
</feature>
<name>A0A1J1HYJ5_9DIPT</name>
<proteinExistence type="predicted"/>
<evidence type="ECO:0000313" key="12">
    <source>
        <dbReference type="EMBL" id="CRK93176.1"/>
    </source>
</evidence>
<comment type="subunit">
    <text evidence="8">Associates with the spliceosome.</text>
</comment>
<dbReference type="GO" id="GO:0003723">
    <property type="term" value="F:RNA binding"/>
    <property type="evidence" value="ECO:0007669"/>
    <property type="project" value="UniProtKB-UniRule"/>
</dbReference>
<comment type="function">
    <text evidence="8">Splice factor that binds to the single-stranded 3'AG at the exon/intron border and promotes its utilization in the second catalytic step. Involved in the regulation of alternative splicing and the utilization of cryptic splice sites.</text>
</comment>
<dbReference type="InterPro" id="IPR040052">
    <property type="entry name" value="RBM17"/>
</dbReference>
<keyword evidence="5 8" id="KW-0539">Nucleus</keyword>
<dbReference type="SMART" id="SM00360">
    <property type="entry name" value="RRM"/>
    <property type="match status" value="1"/>
</dbReference>
<dbReference type="SMART" id="SM00361">
    <property type="entry name" value="RRM_1"/>
    <property type="match status" value="1"/>
</dbReference>
<evidence type="ECO:0000256" key="4">
    <source>
        <dbReference type="ARBA" id="ARBA00023187"/>
    </source>
</evidence>
<evidence type="ECO:0000256" key="3">
    <source>
        <dbReference type="ARBA" id="ARBA00022884"/>
    </source>
</evidence>
<dbReference type="PROSITE" id="PS50174">
    <property type="entry name" value="G_PATCH"/>
    <property type="match status" value="1"/>
</dbReference>
<dbReference type="InterPro" id="IPR035979">
    <property type="entry name" value="RBD_domain_sf"/>
</dbReference>
<dbReference type="InterPro" id="IPR034653">
    <property type="entry name" value="SPF45_RRM"/>
</dbReference>
<evidence type="ECO:0000256" key="2">
    <source>
        <dbReference type="ARBA" id="ARBA00022664"/>
    </source>
</evidence>
<keyword evidence="3 8" id="KW-0694">RNA-binding</keyword>
<evidence type="ECO:0000256" key="7">
    <source>
        <dbReference type="ARBA" id="ARBA00074919"/>
    </source>
</evidence>
<evidence type="ECO:0000313" key="13">
    <source>
        <dbReference type="Proteomes" id="UP000183832"/>
    </source>
</evidence>
<dbReference type="PIRSF" id="PIRSF031066">
    <property type="entry name" value="Splicing_factor_SPF45"/>
    <property type="match status" value="1"/>
</dbReference>
<dbReference type="InterPro" id="IPR003954">
    <property type="entry name" value="RRM_euk-type"/>
</dbReference>
<feature type="region of interest" description="Disordered" evidence="9">
    <location>
        <begin position="110"/>
        <end position="168"/>
    </location>
</feature>
<dbReference type="STRING" id="568069.A0A1J1HYJ5"/>
<organism evidence="12 13">
    <name type="scientific">Clunio marinus</name>
    <dbReference type="NCBI Taxonomy" id="568069"/>
    <lineage>
        <taxon>Eukaryota</taxon>
        <taxon>Metazoa</taxon>
        <taxon>Ecdysozoa</taxon>
        <taxon>Arthropoda</taxon>
        <taxon>Hexapoda</taxon>
        <taxon>Insecta</taxon>
        <taxon>Pterygota</taxon>
        <taxon>Neoptera</taxon>
        <taxon>Endopterygota</taxon>
        <taxon>Diptera</taxon>
        <taxon>Nematocera</taxon>
        <taxon>Chironomoidea</taxon>
        <taxon>Chironomidae</taxon>
        <taxon>Clunio</taxon>
    </lineage>
</organism>
<evidence type="ECO:0000256" key="1">
    <source>
        <dbReference type="ARBA" id="ARBA00004123"/>
    </source>
</evidence>
<evidence type="ECO:0000259" key="10">
    <source>
        <dbReference type="PROSITE" id="PS50102"/>
    </source>
</evidence>
<keyword evidence="8" id="KW-0747">Spliceosome</keyword>
<gene>
    <name evidence="12" type="primary">putative Splicing factor 45</name>
    <name evidence="12" type="ORF">CLUMA_CG006720</name>
</gene>